<organism evidence="4 5">
    <name type="scientific">Salix koriyanagi</name>
    <dbReference type="NCBI Taxonomy" id="2511006"/>
    <lineage>
        <taxon>Eukaryota</taxon>
        <taxon>Viridiplantae</taxon>
        <taxon>Streptophyta</taxon>
        <taxon>Embryophyta</taxon>
        <taxon>Tracheophyta</taxon>
        <taxon>Spermatophyta</taxon>
        <taxon>Magnoliopsida</taxon>
        <taxon>eudicotyledons</taxon>
        <taxon>Gunneridae</taxon>
        <taxon>Pentapetalae</taxon>
        <taxon>rosids</taxon>
        <taxon>fabids</taxon>
        <taxon>Malpighiales</taxon>
        <taxon>Salicaceae</taxon>
        <taxon>Saliceae</taxon>
        <taxon>Salix</taxon>
    </lineage>
</organism>
<dbReference type="GO" id="GO:0034220">
    <property type="term" value="P:monoatomic ion transmembrane transport"/>
    <property type="evidence" value="ECO:0007669"/>
    <property type="project" value="UniProtKB-KW"/>
</dbReference>
<keyword evidence="3" id="KW-0732">Signal</keyword>
<dbReference type="PANTHER" id="PTHR45651">
    <property type="entry name" value="CYCLIC NUCLEOTIDE-GATED ION CHANNEL 15-RELATED-RELATED"/>
    <property type="match status" value="1"/>
</dbReference>
<evidence type="ECO:0000256" key="3">
    <source>
        <dbReference type="SAM" id="SignalP"/>
    </source>
</evidence>
<keyword evidence="2" id="KW-1133">Transmembrane helix</keyword>
<dbReference type="Gene3D" id="1.10.287.70">
    <property type="match status" value="1"/>
</dbReference>
<reference evidence="4" key="1">
    <citation type="submission" date="2022-11" db="EMBL/GenBank/DDBJ databases">
        <authorList>
            <person name="Hyden B.L."/>
            <person name="Feng K."/>
            <person name="Yates T."/>
            <person name="Jawdy S."/>
            <person name="Smart L.B."/>
            <person name="Muchero W."/>
        </authorList>
    </citation>
    <scope>NUCLEOTIDE SEQUENCE</scope>
    <source>
        <tissue evidence="4">Shoot tip</tissue>
    </source>
</reference>
<dbReference type="EMBL" id="JAPFFM010000008">
    <property type="protein sequence ID" value="KAJ6753038.1"/>
    <property type="molecule type" value="Genomic_DNA"/>
</dbReference>
<evidence type="ECO:0000256" key="1">
    <source>
        <dbReference type="ARBA" id="ARBA00023303"/>
    </source>
</evidence>
<dbReference type="AlphaFoldDB" id="A0A9Q0VST3"/>
<dbReference type="GO" id="GO:0016020">
    <property type="term" value="C:membrane"/>
    <property type="evidence" value="ECO:0007669"/>
    <property type="project" value="UniProtKB-SubCell"/>
</dbReference>
<feature type="transmembrane region" description="Helical" evidence="2">
    <location>
        <begin position="174"/>
        <end position="199"/>
    </location>
</feature>
<evidence type="ECO:0000256" key="2">
    <source>
        <dbReference type="SAM" id="Phobius"/>
    </source>
</evidence>
<evidence type="ECO:0000313" key="5">
    <source>
        <dbReference type="Proteomes" id="UP001151752"/>
    </source>
</evidence>
<dbReference type="Proteomes" id="UP001151752">
    <property type="component" value="Unassembled WGS sequence"/>
</dbReference>
<name>A0A9Q0VST3_9ROSI</name>
<feature type="chain" id="PRO_5040136482" evidence="3">
    <location>
        <begin position="19"/>
        <end position="236"/>
    </location>
</feature>
<reference evidence="4" key="2">
    <citation type="journal article" date="2023" name="Int. J. Mol. Sci.">
        <title>De Novo Assembly and Annotation of 11 Diverse Shrub Willow (Salix) Genomes Reveals Novel Gene Organization in Sex-Linked Regions.</title>
        <authorList>
            <person name="Hyden B."/>
            <person name="Feng K."/>
            <person name="Yates T.B."/>
            <person name="Jawdy S."/>
            <person name="Cereghino C."/>
            <person name="Smart L.B."/>
            <person name="Muchero W."/>
        </authorList>
    </citation>
    <scope>NUCLEOTIDE SEQUENCE</scope>
    <source>
        <tissue evidence="4">Shoot tip</tissue>
    </source>
</reference>
<keyword evidence="2" id="KW-0472">Membrane</keyword>
<dbReference type="SUPFAM" id="SSF81324">
    <property type="entry name" value="Voltage-gated potassium channels"/>
    <property type="match status" value="1"/>
</dbReference>
<feature type="signal peptide" evidence="3">
    <location>
        <begin position="1"/>
        <end position="18"/>
    </location>
</feature>
<comment type="caution">
    <text evidence="4">The sequence shown here is derived from an EMBL/GenBank/DDBJ whole genome shotgun (WGS) entry which is preliminary data.</text>
</comment>
<protein>
    <submittedName>
        <fullName evidence="4">CYCLIC NUCLEOTIDE-GATED ION CHANNEL 2</fullName>
    </submittedName>
</protein>
<gene>
    <name evidence="4" type="ORF">OIU74_027815</name>
</gene>
<dbReference type="PANTHER" id="PTHR45651:SF50">
    <property type="entry name" value="CYCLIC NUCLEOTIDE-GATED ION CHANNEL 2"/>
    <property type="match status" value="1"/>
</dbReference>
<sequence length="236" mass="26590">MTVLLLIFLFQFLPKVYHCICLMKRMQKVTGYIFGTIWWGFGLNLIAYFIASHVAGGCWYVLAIQRVASCLRQSCERRPNCDLTLACSEEVCYQFLSGAGTVGNPCFGNTTRTVRKPMCLDVNGAFNYGIYKWALPVISSNSLSVKILYPIFWGLMTLSTFGNDLEPTSHWLEVIFSICIVLSGLMLFTLLIGNIQVFLHAVMAKKRKNAAEMQRYGMVDEEETVAISFETESPPL</sequence>
<feature type="transmembrane region" description="Helical" evidence="2">
    <location>
        <begin position="143"/>
        <end position="162"/>
    </location>
</feature>
<evidence type="ECO:0000313" key="4">
    <source>
        <dbReference type="EMBL" id="KAJ6753038.1"/>
    </source>
</evidence>
<keyword evidence="1" id="KW-0813">Transport</keyword>
<accession>A0A9Q0VST3</accession>
<keyword evidence="5" id="KW-1185">Reference proteome</keyword>
<proteinExistence type="predicted"/>
<feature type="transmembrane region" description="Helical" evidence="2">
    <location>
        <begin position="37"/>
        <end position="62"/>
    </location>
</feature>
<keyword evidence="1" id="KW-0406">Ion transport</keyword>
<keyword evidence="2" id="KW-0812">Transmembrane</keyword>
<keyword evidence="1" id="KW-0407">Ion channel</keyword>